<accession>A0A225V7G1</accession>
<name>A0A225V7G1_9STRA</name>
<protein>
    <submittedName>
        <fullName evidence="1">Uncharacterized protein</fullName>
    </submittedName>
</protein>
<dbReference type="EMBL" id="NBNE01006941">
    <property type="protein sequence ID" value="OWZ01315.1"/>
    <property type="molecule type" value="Genomic_DNA"/>
</dbReference>
<organism evidence="1 2">
    <name type="scientific">Phytophthora megakarya</name>
    <dbReference type="NCBI Taxonomy" id="4795"/>
    <lineage>
        <taxon>Eukaryota</taxon>
        <taxon>Sar</taxon>
        <taxon>Stramenopiles</taxon>
        <taxon>Oomycota</taxon>
        <taxon>Peronosporomycetes</taxon>
        <taxon>Peronosporales</taxon>
        <taxon>Peronosporaceae</taxon>
        <taxon>Phytophthora</taxon>
    </lineage>
</organism>
<evidence type="ECO:0000313" key="1">
    <source>
        <dbReference type="EMBL" id="OWZ01315.1"/>
    </source>
</evidence>
<dbReference type="AlphaFoldDB" id="A0A225V7G1"/>
<gene>
    <name evidence="1" type="ORF">PHMEG_00027323</name>
</gene>
<comment type="caution">
    <text evidence="1">The sequence shown here is derived from an EMBL/GenBank/DDBJ whole genome shotgun (WGS) entry which is preliminary data.</text>
</comment>
<sequence length="347" mass="38983">MKSTKVAIAIVIGVTYMLTLRDLEFILALGSFWSCTDFDGTDLLFPGNNQYERFRKSLRRILAQEDVVAELSRQGLKATELGTHSMRKGTTIFCSSGSTTCPSSTAVHLRAGWLLGGVQNAYLRYEAAGDMHVGHTVAGLPTESSQFSILAPHFENHEKCVKNGVQLMFPGIAERLEFVAEYCLSTPVYDYSYLKEELSPNINFNCLNELKLEMEVTILEFVQLEYSLLCEMKWLQQSLVEALSRIESTRVETVKDIIGELEARAIGAGTVTYDGLNDAIRSCLQETGEDDLVQGLTIPVQQTPDATADNQDNERMRTHFWGGQLRRVPTDFQVPDCSTRQTWILWR</sequence>
<dbReference type="Proteomes" id="UP000198211">
    <property type="component" value="Unassembled WGS sequence"/>
</dbReference>
<proteinExistence type="predicted"/>
<dbReference type="OrthoDB" id="128611at2759"/>
<reference evidence="2" key="1">
    <citation type="submission" date="2017-03" db="EMBL/GenBank/DDBJ databases">
        <title>Phytopthora megakarya and P. palmivora, two closely related causual agents of cacao black pod achieved similar genome size and gene model numbers by different mechanisms.</title>
        <authorList>
            <person name="Ali S."/>
            <person name="Shao J."/>
            <person name="Larry D.J."/>
            <person name="Kronmiller B."/>
            <person name="Shen D."/>
            <person name="Strem M.D."/>
            <person name="Melnick R.L."/>
            <person name="Guiltinan M.J."/>
            <person name="Tyler B.M."/>
            <person name="Meinhardt L.W."/>
            <person name="Bailey B.A."/>
        </authorList>
    </citation>
    <scope>NUCLEOTIDE SEQUENCE [LARGE SCALE GENOMIC DNA]</scope>
    <source>
        <strain evidence="2">zdho120</strain>
    </source>
</reference>
<keyword evidence="2" id="KW-1185">Reference proteome</keyword>
<evidence type="ECO:0000313" key="2">
    <source>
        <dbReference type="Proteomes" id="UP000198211"/>
    </source>
</evidence>